<dbReference type="CDD" id="cd16936">
    <property type="entry name" value="HATPase_RsbW-like"/>
    <property type="match status" value="1"/>
</dbReference>
<keyword evidence="1" id="KW-0418">Kinase</keyword>
<dbReference type="Proteomes" id="UP000586042">
    <property type="component" value="Unassembled WGS sequence"/>
</dbReference>
<dbReference type="PANTHER" id="PTHR35526:SF3">
    <property type="entry name" value="ANTI-SIGMA-F FACTOR RSBW"/>
    <property type="match status" value="1"/>
</dbReference>
<dbReference type="InterPro" id="IPR036890">
    <property type="entry name" value="HATPase_C_sf"/>
</dbReference>
<organism evidence="3 4">
    <name type="scientific">Nonomuraea montanisoli</name>
    <dbReference type="NCBI Taxonomy" id="2741721"/>
    <lineage>
        <taxon>Bacteria</taxon>
        <taxon>Bacillati</taxon>
        <taxon>Actinomycetota</taxon>
        <taxon>Actinomycetes</taxon>
        <taxon>Streptosporangiales</taxon>
        <taxon>Streptosporangiaceae</taxon>
        <taxon>Nonomuraea</taxon>
    </lineage>
</organism>
<comment type="caution">
    <text evidence="3">The sequence shown here is derived from an EMBL/GenBank/DDBJ whole genome shotgun (WGS) entry which is preliminary data.</text>
</comment>
<evidence type="ECO:0000313" key="3">
    <source>
        <dbReference type="EMBL" id="NUW35049.1"/>
    </source>
</evidence>
<dbReference type="Gene3D" id="3.30.565.10">
    <property type="entry name" value="Histidine kinase-like ATPase, C-terminal domain"/>
    <property type="match status" value="1"/>
</dbReference>
<dbReference type="Pfam" id="PF13581">
    <property type="entry name" value="HATPase_c_2"/>
    <property type="match status" value="1"/>
</dbReference>
<keyword evidence="1" id="KW-0723">Serine/threonine-protein kinase</keyword>
<dbReference type="SUPFAM" id="SSF55874">
    <property type="entry name" value="ATPase domain of HSP90 chaperone/DNA topoisomerase II/histidine kinase"/>
    <property type="match status" value="1"/>
</dbReference>
<keyword evidence="3" id="KW-0067">ATP-binding</keyword>
<protein>
    <submittedName>
        <fullName evidence="3">ATP-binding protein</fullName>
    </submittedName>
</protein>
<dbReference type="InterPro" id="IPR003594">
    <property type="entry name" value="HATPase_dom"/>
</dbReference>
<dbReference type="InterPro" id="IPR050267">
    <property type="entry name" value="Anti-sigma-factor_SerPK"/>
</dbReference>
<dbReference type="AlphaFoldDB" id="A0A7Y6IDX7"/>
<evidence type="ECO:0000256" key="1">
    <source>
        <dbReference type="ARBA" id="ARBA00022527"/>
    </source>
</evidence>
<gene>
    <name evidence="3" type="ORF">HTZ77_26995</name>
</gene>
<proteinExistence type="predicted"/>
<keyword evidence="1" id="KW-0808">Transferase</keyword>
<sequence length="163" mass="17387">MPETISIAGLHGLACMFCGAVSPPMTDHSAGGTTLAPVREATWELLRIPEAAGHARALTREALSSWGLGTEVDDVMLIVSELVTNAVVHAEAPIELRLIVSDQMLRGEVVDHSLSSPRPVAAALDQEHGRGLAIVDEYSESWGVAPEPTGKAVWFLRSLRDLS</sequence>
<dbReference type="GO" id="GO:0004674">
    <property type="term" value="F:protein serine/threonine kinase activity"/>
    <property type="evidence" value="ECO:0007669"/>
    <property type="project" value="UniProtKB-KW"/>
</dbReference>
<keyword evidence="3" id="KW-0547">Nucleotide-binding</keyword>
<accession>A0A7Y6IDX7</accession>
<keyword evidence="4" id="KW-1185">Reference proteome</keyword>
<evidence type="ECO:0000259" key="2">
    <source>
        <dbReference type="Pfam" id="PF13581"/>
    </source>
</evidence>
<evidence type="ECO:0000313" key="4">
    <source>
        <dbReference type="Proteomes" id="UP000586042"/>
    </source>
</evidence>
<name>A0A7Y6IDX7_9ACTN</name>
<reference evidence="3 4" key="1">
    <citation type="submission" date="2020-06" db="EMBL/GenBank/DDBJ databases">
        <title>Nonomuraea sp. SMC257, a novel actinomycete isolated from soil.</title>
        <authorList>
            <person name="Chanama M."/>
        </authorList>
    </citation>
    <scope>NUCLEOTIDE SEQUENCE [LARGE SCALE GENOMIC DNA]</scope>
    <source>
        <strain evidence="3 4">SMC257</strain>
    </source>
</reference>
<dbReference type="GO" id="GO:0005524">
    <property type="term" value="F:ATP binding"/>
    <property type="evidence" value="ECO:0007669"/>
    <property type="project" value="UniProtKB-KW"/>
</dbReference>
<dbReference type="PANTHER" id="PTHR35526">
    <property type="entry name" value="ANTI-SIGMA-F FACTOR RSBW-RELATED"/>
    <property type="match status" value="1"/>
</dbReference>
<feature type="domain" description="Histidine kinase/HSP90-like ATPase" evidence="2">
    <location>
        <begin position="49"/>
        <end position="155"/>
    </location>
</feature>
<dbReference type="EMBL" id="JABWGN010000010">
    <property type="protein sequence ID" value="NUW35049.1"/>
    <property type="molecule type" value="Genomic_DNA"/>
</dbReference>